<accession>A0A318UJT8</accession>
<keyword evidence="1" id="KW-0472">Membrane</keyword>
<evidence type="ECO:0000259" key="2">
    <source>
        <dbReference type="Pfam" id="PF26604"/>
    </source>
</evidence>
<reference evidence="3 4" key="1">
    <citation type="submission" date="2018-06" db="EMBL/GenBank/DDBJ databases">
        <title>Genomic Encyclopedia of Archaeal and Bacterial Type Strains, Phase II (KMG-II): from individual species to whole genera.</title>
        <authorList>
            <person name="Goeker M."/>
        </authorList>
    </citation>
    <scope>NUCLEOTIDE SEQUENCE [LARGE SCALE GENOMIC DNA]</scope>
    <source>
        <strain evidence="3 4">DSM 27372</strain>
    </source>
</reference>
<dbReference type="AlphaFoldDB" id="A0A318UJT8"/>
<dbReference type="EMBL" id="QKLU01000002">
    <property type="protein sequence ID" value="PYF75790.1"/>
    <property type="molecule type" value="Genomic_DNA"/>
</dbReference>
<organism evidence="3 4">
    <name type="scientific">Pedobacter nutrimenti</name>
    <dbReference type="NCBI Taxonomy" id="1241337"/>
    <lineage>
        <taxon>Bacteria</taxon>
        <taxon>Pseudomonadati</taxon>
        <taxon>Bacteroidota</taxon>
        <taxon>Sphingobacteriia</taxon>
        <taxon>Sphingobacteriales</taxon>
        <taxon>Sphingobacteriaceae</taxon>
        <taxon>Pedobacter</taxon>
    </lineage>
</organism>
<evidence type="ECO:0000313" key="4">
    <source>
        <dbReference type="Proteomes" id="UP000248198"/>
    </source>
</evidence>
<feature type="transmembrane region" description="Helical" evidence="1">
    <location>
        <begin position="47"/>
        <end position="73"/>
    </location>
</feature>
<name>A0A318UJT8_9SPHI</name>
<protein>
    <recommendedName>
        <fullName evidence="2">CBU-0592-like domain-containing protein</fullName>
    </recommendedName>
</protein>
<gene>
    <name evidence="3" type="ORF">B0O44_102344</name>
</gene>
<keyword evidence="1" id="KW-0812">Transmembrane</keyword>
<sequence length="82" mass="8964">MKTSDIVATIGVSILLIAFFLQTLKVIRSESNTYGLLNLMGAAVAGYSSWMIGFFPFVVLEAVWCGVAILSLIKNFKTKRST</sequence>
<evidence type="ECO:0000313" key="3">
    <source>
        <dbReference type="EMBL" id="PYF75790.1"/>
    </source>
</evidence>
<comment type="caution">
    <text evidence="3">The sequence shown here is derived from an EMBL/GenBank/DDBJ whole genome shotgun (WGS) entry which is preliminary data.</text>
</comment>
<proteinExistence type="predicted"/>
<keyword evidence="1" id="KW-1133">Transmembrane helix</keyword>
<feature type="transmembrane region" description="Helical" evidence="1">
    <location>
        <begin position="7"/>
        <end position="27"/>
    </location>
</feature>
<dbReference type="OrthoDB" id="798534at2"/>
<feature type="domain" description="CBU-0592-like" evidence="2">
    <location>
        <begin position="5"/>
        <end position="79"/>
    </location>
</feature>
<dbReference type="RefSeq" id="WP_110828295.1">
    <property type="nucleotide sequence ID" value="NZ_QKLU01000002.1"/>
</dbReference>
<dbReference type="Proteomes" id="UP000248198">
    <property type="component" value="Unassembled WGS sequence"/>
</dbReference>
<dbReference type="Pfam" id="PF26604">
    <property type="entry name" value="CBU_0592"/>
    <property type="match status" value="1"/>
</dbReference>
<dbReference type="NCBIfam" id="NF047864">
    <property type="entry name" value="CBU_0592_membra"/>
    <property type="match status" value="1"/>
</dbReference>
<dbReference type="InterPro" id="IPR058058">
    <property type="entry name" value="CBU_0592-like"/>
</dbReference>
<evidence type="ECO:0000256" key="1">
    <source>
        <dbReference type="SAM" id="Phobius"/>
    </source>
</evidence>
<keyword evidence="4" id="KW-1185">Reference proteome</keyword>